<dbReference type="EMBL" id="PHNJ01000005">
    <property type="protein sequence ID" value="TYL38402.1"/>
    <property type="molecule type" value="Genomic_DNA"/>
</dbReference>
<reference evidence="3" key="1">
    <citation type="submission" date="2017-11" db="EMBL/GenBank/DDBJ databases">
        <authorList>
            <person name="Kajale S.C."/>
            <person name="Sharma A."/>
        </authorList>
    </citation>
    <scope>NUCLEOTIDE SEQUENCE</scope>
    <source>
        <strain evidence="3">LS1_42</strain>
    </source>
</reference>
<keyword evidence="2" id="KW-0472">Membrane</keyword>
<evidence type="ECO:0000313" key="3">
    <source>
        <dbReference type="EMBL" id="TYL38402.1"/>
    </source>
</evidence>
<feature type="transmembrane region" description="Helical" evidence="2">
    <location>
        <begin position="21"/>
        <end position="46"/>
    </location>
</feature>
<sequence>MHPPYPHRSTAPSTADRSLRSTLVSSVLTVVAFGAALVAATTAATVVGGPPLVTASVALVVGFATVLAVPIGASVLARRLLEYLRRRGRRPTAADAERPEPRPTRG</sequence>
<keyword evidence="2" id="KW-0812">Transmembrane</keyword>
<keyword evidence="2" id="KW-1133">Transmembrane helix</keyword>
<evidence type="ECO:0000313" key="4">
    <source>
        <dbReference type="Proteomes" id="UP000766904"/>
    </source>
</evidence>
<feature type="transmembrane region" description="Helical" evidence="2">
    <location>
        <begin position="52"/>
        <end position="77"/>
    </location>
</feature>
<proteinExistence type="predicted"/>
<evidence type="ECO:0000256" key="1">
    <source>
        <dbReference type="SAM" id="MobiDB-lite"/>
    </source>
</evidence>
<feature type="compositionally biased region" description="Basic and acidic residues" evidence="1">
    <location>
        <begin position="95"/>
        <end position="106"/>
    </location>
</feature>
<keyword evidence="4" id="KW-1185">Reference proteome</keyword>
<organism evidence="3 4">
    <name type="scientific">Natronococcus pandeyae</name>
    <dbReference type="NCBI Taxonomy" id="2055836"/>
    <lineage>
        <taxon>Archaea</taxon>
        <taxon>Methanobacteriati</taxon>
        <taxon>Methanobacteriota</taxon>
        <taxon>Stenosarchaea group</taxon>
        <taxon>Halobacteria</taxon>
        <taxon>Halobacteriales</taxon>
        <taxon>Natrialbaceae</taxon>
        <taxon>Natronococcus</taxon>
    </lineage>
</organism>
<name>A0A8J8Q358_9EURY</name>
<gene>
    <name evidence="3" type="ORF">CV102_11360</name>
</gene>
<evidence type="ECO:0000256" key="2">
    <source>
        <dbReference type="SAM" id="Phobius"/>
    </source>
</evidence>
<dbReference type="Proteomes" id="UP000766904">
    <property type="component" value="Unassembled WGS sequence"/>
</dbReference>
<accession>A0A8J8Q358</accession>
<dbReference type="AlphaFoldDB" id="A0A8J8Q358"/>
<protein>
    <submittedName>
        <fullName evidence="3">Uncharacterized protein</fullName>
    </submittedName>
</protein>
<comment type="caution">
    <text evidence="3">The sequence shown here is derived from an EMBL/GenBank/DDBJ whole genome shotgun (WGS) entry which is preliminary data.</text>
</comment>
<dbReference type="RefSeq" id="WP_148858100.1">
    <property type="nucleotide sequence ID" value="NZ_PHNJ01000005.1"/>
</dbReference>
<feature type="region of interest" description="Disordered" evidence="1">
    <location>
        <begin position="87"/>
        <end position="106"/>
    </location>
</feature>